<organism evidence="2 3">
    <name type="scientific">Methanosarcina mazei WWM610</name>
    <dbReference type="NCBI Taxonomy" id="1434117"/>
    <lineage>
        <taxon>Archaea</taxon>
        <taxon>Methanobacteriati</taxon>
        <taxon>Methanobacteriota</taxon>
        <taxon>Stenosarchaea group</taxon>
        <taxon>Methanomicrobia</taxon>
        <taxon>Methanosarcinales</taxon>
        <taxon>Methanosarcinaceae</taxon>
        <taxon>Methanosarcina</taxon>
    </lineage>
</organism>
<evidence type="ECO:0008006" key="4">
    <source>
        <dbReference type="Google" id="ProtNLM"/>
    </source>
</evidence>
<dbReference type="HOGENOM" id="CLU_1891477_0_0_2"/>
<evidence type="ECO:0000313" key="3">
    <source>
        <dbReference type="Proteomes" id="UP000033058"/>
    </source>
</evidence>
<dbReference type="RefSeq" id="WP_011033955.1">
    <property type="nucleotide sequence ID" value="NZ_CP009509.1"/>
</dbReference>
<dbReference type="EMBL" id="CP009509">
    <property type="protein sequence ID" value="AKB41604.1"/>
    <property type="molecule type" value="Genomic_DNA"/>
</dbReference>
<keyword evidence="1" id="KW-0812">Transmembrane</keyword>
<proteinExistence type="predicted"/>
<name>A0A0E3Q0P0_METMZ</name>
<dbReference type="GeneID" id="24852380"/>
<sequence length="149" mass="15863">MLPKDLKKNETGTVGLPIRIVVLSIVGFIGFCAILSALSSAPEPPESMYATSNISTLSLNSGGTGSNITFQINVLDRQNRGVAEANVIVWSPDRKKACSGVTNSDGNVIITISNPELPPGKAEGYISIKAMRSGYTDIDEAYFVKVKRS</sequence>
<gene>
    <name evidence="2" type="ORF">MSMAW_2613</name>
</gene>
<dbReference type="PATRIC" id="fig|1434117.4.peg.3327"/>
<evidence type="ECO:0000313" key="2">
    <source>
        <dbReference type="EMBL" id="AKB41604.1"/>
    </source>
</evidence>
<protein>
    <recommendedName>
        <fullName evidence="4">Big-1 domain-containing protein</fullName>
    </recommendedName>
</protein>
<dbReference type="Proteomes" id="UP000033058">
    <property type="component" value="Chromosome"/>
</dbReference>
<feature type="transmembrane region" description="Helical" evidence="1">
    <location>
        <begin position="20"/>
        <end position="38"/>
    </location>
</feature>
<keyword evidence="1" id="KW-0472">Membrane</keyword>
<accession>A0A0E3Q0P0</accession>
<reference evidence="2 3" key="1">
    <citation type="submission" date="2014-07" db="EMBL/GenBank/DDBJ databases">
        <title>Methanogenic archaea and the global carbon cycle.</title>
        <authorList>
            <person name="Henriksen J.R."/>
            <person name="Luke J."/>
            <person name="Reinhart S."/>
            <person name="Benedict M.N."/>
            <person name="Youngblut N.D."/>
            <person name="Metcalf M.E."/>
            <person name="Whitaker R.J."/>
            <person name="Metcalf W.W."/>
        </authorList>
    </citation>
    <scope>NUCLEOTIDE SEQUENCE [LARGE SCALE GENOMIC DNA]</scope>
    <source>
        <strain evidence="2 3">WWM610</strain>
    </source>
</reference>
<evidence type="ECO:0000256" key="1">
    <source>
        <dbReference type="SAM" id="Phobius"/>
    </source>
</evidence>
<dbReference type="AlphaFoldDB" id="A0A0E3Q0P0"/>
<keyword evidence="1" id="KW-1133">Transmembrane helix</keyword>